<evidence type="ECO:0000256" key="2">
    <source>
        <dbReference type="ARBA" id="ARBA00022801"/>
    </source>
</evidence>
<dbReference type="PROSITE" id="PS00719">
    <property type="entry name" value="GLYCOSYL_HYDROL_F2_1"/>
    <property type="match status" value="1"/>
</dbReference>
<evidence type="ECO:0000259" key="8">
    <source>
        <dbReference type="Pfam" id="PF16355"/>
    </source>
</evidence>
<evidence type="ECO:0000256" key="3">
    <source>
        <dbReference type="ARBA" id="ARBA00023295"/>
    </source>
</evidence>
<dbReference type="GO" id="GO:0005975">
    <property type="term" value="P:carbohydrate metabolic process"/>
    <property type="evidence" value="ECO:0007669"/>
    <property type="project" value="InterPro"/>
</dbReference>
<keyword evidence="2 4" id="KW-0378">Hydrolase</keyword>
<dbReference type="Pfam" id="PF02837">
    <property type="entry name" value="Glyco_hydro_2_N"/>
    <property type="match status" value="1"/>
</dbReference>
<accession>A0A918PXQ9</accession>
<sequence>MALGQTLPEGFPSTDRKKDNLNQGWKFHLGDPDASFYEQDFDDASWTAVSLPHTLELTSLALDGLQDEKTQLKFHRNVGWYRRSLSVPSGNQKVFLEFEGAHQVTDLWVNGKKVGRNQIGGYTPFDFDITDYVNKGEDNQITLLVDNRRSEVVPPDPGPFDYVKFSGLYRDVYLVQTHPVHIGFNWESISSGVTITTPTVDPINKNATINIKTSVKNEQENTADVELLTRIIDDKGLVVLRLTQTQRIEAKQEFQFNQIGSLEDQVHLWSVEDPYLYRVHSTVIVDGKAVDFTENNLGLRKFELDPVRGFLLNGKPIKLLGFNRHQQYPYIGDAVPNSLHYKDMLQFKEFGFNIMRTAHYPQDDAILEACDRLGILVYEEAPSWIDMSTDPQWWQNFEQAARTMVRNHRNHPSVVIWGGGINHRGYVPRVHNTVKQEDPTRLTASQGARWTGWQTSGLTDINANMLYGPFIWDRSEPMFAMEGREGPEAVAPFMADSLMTGLIAWTAHAYYTFHPTHDKASDPIDRTRSGAMTIFRYPRPETQWYKAELGKEPFVYIPQDWVPGRDSITVFSNAAEVRLLLNGKEIGREKPSRDSVYYGLKHAPFLFDQLKYEAGVLEAKAIFSSGETLTFTRRTPEKPERIVLELDTAGRDFTADGSDILMAYAKVLDKNGTVVRGYEGKVTFSTQGEATVIGDEKDINANPMFTEYGVAPALIRAGLQPGTVTVTASAKGLKSSSVQVQTVPFQSDRVKAEAQPIYDFLNTRVDLGAKDQLVQFGWEHWEGDEDQEALYELPGRPGASLKVNTLGEDGIIRWLGEMNVIGKYGFVYGDGLLAIDDQGLELTFTGLPAGTYKLSTWNHAPQSNSDEMDPNKEKLKSIRILDIPYEAKLELSSNLSTAEVVVSHGKNMQFDSPGTASILFSVEEGKSAVIRISGSQGKGIWLNGFELSDWFEAEH</sequence>
<dbReference type="GO" id="GO:0004553">
    <property type="term" value="F:hydrolase activity, hydrolyzing O-glycosyl compounds"/>
    <property type="evidence" value="ECO:0007669"/>
    <property type="project" value="InterPro"/>
</dbReference>
<dbReference type="AlphaFoldDB" id="A0A918PXQ9"/>
<reference evidence="10" key="2">
    <citation type="submission" date="2020-09" db="EMBL/GenBank/DDBJ databases">
        <authorList>
            <person name="Sun Q."/>
            <person name="Kim S."/>
        </authorList>
    </citation>
    <scope>NUCLEOTIDE SEQUENCE</scope>
    <source>
        <strain evidence="10">KCTC 12368</strain>
    </source>
</reference>
<dbReference type="Gene3D" id="3.20.20.80">
    <property type="entry name" value="Glycosidases"/>
    <property type="match status" value="1"/>
</dbReference>
<protein>
    <recommendedName>
        <fullName evidence="12">Beta-galactosidase</fullName>
    </recommendedName>
</protein>
<dbReference type="SUPFAM" id="SSF49303">
    <property type="entry name" value="beta-Galactosidase/glucuronidase domain"/>
    <property type="match status" value="1"/>
</dbReference>
<dbReference type="InterPro" id="IPR023230">
    <property type="entry name" value="Glyco_hydro_2_CS"/>
</dbReference>
<organism evidence="10 11">
    <name type="scientific">Echinicola pacifica</name>
    <dbReference type="NCBI Taxonomy" id="346377"/>
    <lineage>
        <taxon>Bacteria</taxon>
        <taxon>Pseudomonadati</taxon>
        <taxon>Bacteroidota</taxon>
        <taxon>Cytophagia</taxon>
        <taxon>Cytophagales</taxon>
        <taxon>Cyclobacteriaceae</taxon>
        <taxon>Echinicola</taxon>
    </lineage>
</organism>
<name>A0A918PXQ9_9BACT</name>
<dbReference type="Pfam" id="PF00703">
    <property type="entry name" value="Glyco_hydro_2"/>
    <property type="match status" value="1"/>
</dbReference>
<dbReference type="InterPro" id="IPR013783">
    <property type="entry name" value="Ig-like_fold"/>
</dbReference>
<dbReference type="InterPro" id="IPR032311">
    <property type="entry name" value="DUF4982"/>
</dbReference>
<dbReference type="Gene3D" id="2.60.120.260">
    <property type="entry name" value="Galactose-binding domain-like"/>
    <property type="match status" value="1"/>
</dbReference>
<comment type="caution">
    <text evidence="10">The sequence shown here is derived from an EMBL/GenBank/DDBJ whole genome shotgun (WGS) entry which is preliminary data.</text>
</comment>
<dbReference type="PANTHER" id="PTHR42732:SF1">
    <property type="entry name" value="BETA-MANNOSIDASE"/>
    <property type="match status" value="1"/>
</dbReference>
<dbReference type="SUPFAM" id="SSF49785">
    <property type="entry name" value="Galactose-binding domain-like"/>
    <property type="match status" value="1"/>
</dbReference>
<dbReference type="InterPro" id="IPR008979">
    <property type="entry name" value="Galactose-bd-like_sf"/>
</dbReference>
<evidence type="ECO:0000313" key="10">
    <source>
        <dbReference type="EMBL" id="GGZ24603.1"/>
    </source>
</evidence>
<dbReference type="InterPro" id="IPR040605">
    <property type="entry name" value="Glyco_hydro2_dom5"/>
</dbReference>
<keyword evidence="3 4" id="KW-0326">Glycosidase</keyword>
<dbReference type="InterPro" id="IPR006104">
    <property type="entry name" value="Glyco_hydro_2_N"/>
</dbReference>
<feature type="domain" description="Glycoside hydrolase family 2 catalytic" evidence="6">
    <location>
        <begin position="310"/>
        <end position="464"/>
    </location>
</feature>
<dbReference type="Pfam" id="PF16355">
    <property type="entry name" value="DUF4982"/>
    <property type="match status" value="1"/>
</dbReference>
<dbReference type="Pfam" id="PF02836">
    <property type="entry name" value="Glyco_hydro_2_C"/>
    <property type="match status" value="1"/>
</dbReference>
<evidence type="ECO:0000256" key="1">
    <source>
        <dbReference type="ARBA" id="ARBA00007401"/>
    </source>
</evidence>
<evidence type="ECO:0000313" key="11">
    <source>
        <dbReference type="Proteomes" id="UP000619457"/>
    </source>
</evidence>
<dbReference type="PRINTS" id="PR00132">
    <property type="entry name" value="GLHYDRLASE2"/>
</dbReference>
<dbReference type="EMBL" id="BMWX01000003">
    <property type="protein sequence ID" value="GGZ24603.1"/>
    <property type="molecule type" value="Genomic_DNA"/>
</dbReference>
<dbReference type="InterPro" id="IPR008964">
    <property type="entry name" value="Invasin/intimin_cell_adhesion"/>
</dbReference>
<reference evidence="10" key="1">
    <citation type="journal article" date="2014" name="Int. J. Syst. Evol. Microbiol.">
        <title>Complete genome sequence of Corynebacterium casei LMG S-19264T (=DSM 44701T), isolated from a smear-ripened cheese.</title>
        <authorList>
            <consortium name="US DOE Joint Genome Institute (JGI-PGF)"/>
            <person name="Walter F."/>
            <person name="Albersmeier A."/>
            <person name="Kalinowski J."/>
            <person name="Ruckert C."/>
        </authorList>
    </citation>
    <scope>NUCLEOTIDE SEQUENCE</scope>
    <source>
        <strain evidence="10">KCTC 12368</strain>
    </source>
</reference>
<dbReference type="PANTHER" id="PTHR42732">
    <property type="entry name" value="BETA-GALACTOSIDASE"/>
    <property type="match status" value="1"/>
</dbReference>
<feature type="domain" description="Glycosyl hydrolases family 2 sugar binding" evidence="7">
    <location>
        <begin position="71"/>
        <end position="177"/>
    </location>
</feature>
<feature type="domain" description="Glycoside hydrolase family 2 immunoglobulin-like beta-sandwich" evidence="5">
    <location>
        <begin position="194"/>
        <end position="300"/>
    </location>
</feature>
<dbReference type="SUPFAM" id="SSF51445">
    <property type="entry name" value="(Trans)glycosidases"/>
    <property type="match status" value="1"/>
</dbReference>
<dbReference type="Pfam" id="PF18565">
    <property type="entry name" value="Glyco_hydro2_C5"/>
    <property type="match status" value="1"/>
</dbReference>
<dbReference type="InterPro" id="IPR006102">
    <property type="entry name" value="Ig-like_GH2"/>
</dbReference>
<keyword evidence="11" id="KW-1185">Reference proteome</keyword>
<dbReference type="InterPro" id="IPR017853">
    <property type="entry name" value="GH"/>
</dbReference>
<feature type="domain" description="Glycoside hydrolase family 2" evidence="9">
    <location>
        <begin position="644"/>
        <end position="738"/>
    </location>
</feature>
<dbReference type="InterPro" id="IPR051913">
    <property type="entry name" value="GH2_Domain-Containing"/>
</dbReference>
<evidence type="ECO:0008006" key="12">
    <source>
        <dbReference type="Google" id="ProtNLM"/>
    </source>
</evidence>
<dbReference type="Proteomes" id="UP000619457">
    <property type="component" value="Unassembled WGS sequence"/>
</dbReference>
<evidence type="ECO:0000256" key="4">
    <source>
        <dbReference type="RuleBase" id="RU361154"/>
    </source>
</evidence>
<comment type="similarity">
    <text evidence="1 4">Belongs to the glycosyl hydrolase 2 family.</text>
</comment>
<dbReference type="InterPro" id="IPR036156">
    <property type="entry name" value="Beta-gal/glucu_dom_sf"/>
</dbReference>
<evidence type="ECO:0000259" key="5">
    <source>
        <dbReference type="Pfam" id="PF00703"/>
    </source>
</evidence>
<dbReference type="InterPro" id="IPR006103">
    <property type="entry name" value="Glyco_hydro_2_cat"/>
</dbReference>
<dbReference type="Gene3D" id="2.60.40.10">
    <property type="entry name" value="Immunoglobulins"/>
    <property type="match status" value="3"/>
</dbReference>
<dbReference type="SUPFAM" id="SSF49373">
    <property type="entry name" value="Invasin/intimin cell-adhesion fragments"/>
    <property type="match status" value="1"/>
</dbReference>
<gene>
    <name evidence="10" type="ORF">GCM10007049_16230</name>
</gene>
<feature type="domain" description="DUF4982" evidence="8">
    <location>
        <begin position="567"/>
        <end position="628"/>
    </location>
</feature>
<evidence type="ECO:0000259" key="6">
    <source>
        <dbReference type="Pfam" id="PF02836"/>
    </source>
</evidence>
<evidence type="ECO:0000259" key="9">
    <source>
        <dbReference type="Pfam" id="PF18565"/>
    </source>
</evidence>
<evidence type="ECO:0000259" key="7">
    <source>
        <dbReference type="Pfam" id="PF02837"/>
    </source>
</evidence>
<dbReference type="InterPro" id="IPR006101">
    <property type="entry name" value="Glyco_hydro_2"/>
</dbReference>
<proteinExistence type="inferred from homology"/>